<keyword evidence="11" id="KW-1185">Reference proteome</keyword>
<organism evidence="10 11">
    <name type="scientific">Callorhinchus milii</name>
    <name type="common">Ghost shark</name>
    <dbReference type="NCBI Taxonomy" id="7868"/>
    <lineage>
        <taxon>Eukaryota</taxon>
        <taxon>Metazoa</taxon>
        <taxon>Chordata</taxon>
        <taxon>Craniata</taxon>
        <taxon>Vertebrata</taxon>
        <taxon>Chondrichthyes</taxon>
        <taxon>Holocephali</taxon>
        <taxon>Chimaeriformes</taxon>
        <taxon>Callorhinchidae</taxon>
        <taxon>Callorhinchus</taxon>
    </lineage>
</organism>
<evidence type="ECO:0000259" key="8">
    <source>
        <dbReference type="Pfam" id="PF17045"/>
    </source>
</evidence>
<keyword evidence="3" id="KW-0963">Cytoplasm</keyword>
<reference evidence="10" key="5">
    <citation type="submission" date="2025-09" db="UniProtKB">
        <authorList>
            <consortium name="Ensembl"/>
        </authorList>
    </citation>
    <scope>IDENTIFICATION</scope>
</reference>
<dbReference type="STRING" id="7868.ENSCMIP00000026233"/>
<evidence type="ECO:0000256" key="3">
    <source>
        <dbReference type="ARBA" id="ARBA00022490"/>
    </source>
</evidence>
<dbReference type="GO" id="GO:0098535">
    <property type="term" value="P:de novo centriole assembly involved in multi-ciliated epithelial cell differentiation"/>
    <property type="evidence" value="ECO:0007669"/>
    <property type="project" value="TreeGrafter"/>
</dbReference>
<evidence type="ECO:0000313" key="10">
    <source>
        <dbReference type="Ensembl" id="ENSCMIP00000026233.1"/>
    </source>
</evidence>
<dbReference type="GO" id="GO:0005737">
    <property type="term" value="C:cytoplasm"/>
    <property type="evidence" value="ECO:0007669"/>
    <property type="project" value="UniProtKB-SubCell"/>
</dbReference>
<dbReference type="InParanoid" id="A0A4W3IHM8"/>
<dbReference type="Pfam" id="PF25771">
    <property type="entry name" value="CC_CEP152-bind"/>
    <property type="match status" value="1"/>
</dbReference>
<comment type="similarity">
    <text evidence="2">Belongs to the CEP63 family.</text>
</comment>
<feature type="signal peptide" evidence="7">
    <location>
        <begin position="1"/>
        <end position="19"/>
    </location>
</feature>
<dbReference type="GO" id="GO:0007099">
    <property type="term" value="P:centriole replication"/>
    <property type="evidence" value="ECO:0007669"/>
    <property type="project" value="TreeGrafter"/>
</dbReference>
<feature type="coiled-coil region" evidence="5">
    <location>
        <begin position="498"/>
        <end position="583"/>
    </location>
</feature>
<dbReference type="PANTHER" id="PTHR18875:SF3">
    <property type="entry name" value="CENTROSOMAL PROTEIN OF 63 KDA"/>
    <property type="match status" value="1"/>
</dbReference>
<proteinExistence type="inferred from homology"/>
<dbReference type="AlphaFoldDB" id="A0A4W3IHM8"/>
<dbReference type="Pfam" id="PF17045">
    <property type="entry name" value="CEP63"/>
    <property type="match status" value="1"/>
</dbReference>
<reference evidence="11" key="3">
    <citation type="journal article" date="2014" name="Nature">
        <title>Elephant shark genome provides unique insights into gnathostome evolution.</title>
        <authorList>
            <consortium name="International Elephant Shark Genome Sequencing Consortium"/>
            <person name="Venkatesh B."/>
            <person name="Lee A.P."/>
            <person name="Ravi V."/>
            <person name="Maurya A.K."/>
            <person name="Lian M.M."/>
            <person name="Swann J.B."/>
            <person name="Ohta Y."/>
            <person name="Flajnik M.F."/>
            <person name="Sutoh Y."/>
            <person name="Kasahara M."/>
            <person name="Hoon S."/>
            <person name="Gangu V."/>
            <person name="Roy S.W."/>
            <person name="Irimia M."/>
            <person name="Korzh V."/>
            <person name="Kondrychyn I."/>
            <person name="Lim Z.W."/>
            <person name="Tay B.H."/>
            <person name="Tohari S."/>
            <person name="Kong K.W."/>
            <person name="Ho S."/>
            <person name="Lorente-Galdos B."/>
            <person name="Quilez J."/>
            <person name="Marques-Bonet T."/>
            <person name="Raney B.J."/>
            <person name="Ingham P.W."/>
            <person name="Tay A."/>
            <person name="Hillier L.W."/>
            <person name="Minx P."/>
            <person name="Boehm T."/>
            <person name="Wilson R.K."/>
            <person name="Brenner S."/>
            <person name="Warren W.C."/>
        </authorList>
    </citation>
    <scope>NUCLEOTIDE SEQUENCE [LARGE SCALE GENOMIC DNA]</scope>
</reference>
<evidence type="ECO:0000256" key="4">
    <source>
        <dbReference type="ARBA" id="ARBA00023054"/>
    </source>
</evidence>
<feature type="domain" description="CEP63/Deup1 N-terminal" evidence="8">
    <location>
        <begin position="30"/>
        <end position="301"/>
    </location>
</feature>
<dbReference type="Ensembl" id="ENSCMIT00000026661.1">
    <property type="protein sequence ID" value="ENSCMIP00000026233.1"/>
    <property type="gene ID" value="ENSCMIG00000011510.1"/>
</dbReference>
<feature type="coiled-coil region" evidence="5">
    <location>
        <begin position="105"/>
        <end position="325"/>
    </location>
</feature>
<evidence type="ECO:0000256" key="1">
    <source>
        <dbReference type="ARBA" id="ARBA00004496"/>
    </source>
</evidence>
<feature type="coiled-coil region" evidence="5">
    <location>
        <begin position="30"/>
        <end position="72"/>
    </location>
</feature>
<evidence type="ECO:0000259" key="9">
    <source>
        <dbReference type="Pfam" id="PF25771"/>
    </source>
</evidence>
<dbReference type="InterPro" id="IPR031470">
    <property type="entry name" value="CEP63/Deup1_N"/>
</dbReference>
<dbReference type="OMA" id="HYKAGLH"/>
<dbReference type="PANTHER" id="PTHR18875">
    <property type="entry name" value="SARCOMA ANTIGEN NY-SAR-24/CYTOSKELETAL PROTEIN SOJO"/>
    <property type="match status" value="1"/>
</dbReference>
<evidence type="ECO:0000256" key="5">
    <source>
        <dbReference type="SAM" id="Coils"/>
    </source>
</evidence>
<evidence type="ECO:0000313" key="11">
    <source>
        <dbReference type="Proteomes" id="UP000314986"/>
    </source>
</evidence>
<feature type="coiled-coil region" evidence="5">
    <location>
        <begin position="678"/>
        <end position="705"/>
    </location>
</feature>
<keyword evidence="7" id="KW-0732">Signal</keyword>
<dbReference type="GeneTree" id="ENSGT00940000153190"/>
<reference evidence="10" key="4">
    <citation type="submission" date="2025-08" db="UniProtKB">
        <authorList>
            <consortium name="Ensembl"/>
        </authorList>
    </citation>
    <scope>IDENTIFICATION</scope>
</reference>
<comment type="subcellular location">
    <subcellularLocation>
        <location evidence="1">Cytoplasm</location>
    </subcellularLocation>
</comment>
<gene>
    <name evidence="10" type="primary">cep63</name>
</gene>
<evidence type="ECO:0000256" key="7">
    <source>
        <dbReference type="SAM" id="SignalP"/>
    </source>
</evidence>
<reference evidence="11" key="1">
    <citation type="journal article" date="2006" name="Science">
        <title>Ancient noncoding elements conserved in the human genome.</title>
        <authorList>
            <person name="Venkatesh B."/>
            <person name="Kirkness E.F."/>
            <person name="Loh Y.H."/>
            <person name="Halpern A.L."/>
            <person name="Lee A.P."/>
            <person name="Johnson J."/>
            <person name="Dandona N."/>
            <person name="Viswanathan L.D."/>
            <person name="Tay A."/>
            <person name="Venter J.C."/>
            <person name="Strausberg R.L."/>
            <person name="Brenner S."/>
        </authorList>
    </citation>
    <scope>NUCLEOTIDE SEQUENCE [LARGE SCALE GENOMIC DNA]</scope>
</reference>
<evidence type="ECO:0000256" key="2">
    <source>
        <dbReference type="ARBA" id="ARBA00007181"/>
    </source>
</evidence>
<feature type="domain" description="CEP63/Deup1 CEP152 binding coiled coil" evidence="9">
    <location>
        <begin position="678"/>
        <end position="713"/>
    </location>
</feature>
<reference evidence="11" key="2">
    <citation type="journal article" date="2007" name="PLoS Biol.">
        <title>Survey sequencing and comparative analysis of the elephant shark (Callorhinchus milii) genome.</title>
        <authorList>
            <person name="Venkatesh B."/>
            <person name="Kirkness E.F."/>
            <person name="Loh Y.H."/>
            <person name="Halpern A.L."/>
            <person name="Lee A.P."/>
            <person name="Johnson J."/>
            <person name="Dandona N."/>
            <person name="Viswanathan L.D."/>
            <person name="Tay A."/>
            <person name="Venter J.C."/>
            <person name="Strausberg R.L."/>
            <person name="Brenner S."/>
        </authorList>
    </citation>
    <scope>NUCLEOTIDE SEQUENCE [LARGE SCALE GENOMIC DNA]</scope>
</reference>
<accession>A0A4W3IHM8</accession>
<name>A0A4W3IHM8_CALMI</name>
<protein>
    <submittedName>
        <fullName evidence="10">Uncharacterized protein</fullName>
    </submittedName>
</protein>
<sequence>MYFVLTVVLWWGMEALLEAMQNHVHGGNTLTGCEAELQELMRQIDIMVANKKSEWETQLQAVENTLDVRERELTATQALLDQKCKEMGILQHQLLKMEKVQQGMVVQYESQLKNFQEELGELMKSYKKLQKRQLKEEREEIKSREGNKESKSELTRLNKKIEEFRQKSLDWDKQRLQYHQQVASLEEQRKLLLEQCKVVQQQTVKYQTQLSSQKQLIEQKERLSQSEIQHLKNQLERANDTICANDMSSERLDMSIDKLKGANQHLKEDQCQLQEELRQLKKLVQTLTQENKELNTMLRSQVDIIQNAEHQQQQLHKELARTNELLNAMEIAARKSLEESLLLHQSSDVTHSQTELQRVQVQLQASLKGEEILKAEVTHLQKSLESSNAQCIRLTEEITRRHDEMRQIEEDHRKCKQDIKKLRDQLNHGEQSRRSEMEGMKAEVSQLTTELHQRDITIATISTTTSNMERQLRSEMEKAERSATGYNVKSDASFTDLHDSYSVSLRSLEQENQQLQQELSEMKTKLEASAKASQDRYEMVLQQIQNKLTDIRQTEDRRMQDLQHKHEEQLQKLQTRLEETIKHYETCKHNSKQQHALPKPGSPSYLPDGPIQSNSYDCSPHGSPHRAISPSSRISLTADGNEADFSDDTSVKSSHSVHRELFAPLSPSVMSPTTSVAAQFLQEEEKRSQKLLKRLDRHIEALKNESESTVIRYLQSSASTQQFSASN</sequence>
<dbReference type="Proteomes" id="UP000314986">
    <property type="component" value="Unassembled WGS sequence"/>
</dbReference>
<feature type="chain" id="PRO_5021334698" evidence="7">
    <location>
        <begin position="20"/>
        <end position="727"/>
    </location>
</feature>
<dbReference type="InterPro" id="IPR057656">
    <property type="entry name" value="CEP63/Deup1_CC"/>
</dbReference>
<feature type="region of interest" description="Disordered" evidence="6">
    <location>
        <begin position="588"/>
        <end position="631"/>
    </location>
</feature>
<evidence type="ECO:0000256" key="6">
    <source>
        <dbReference type="SAM" id="MobiDB-lite"/>
    </source>
</evidence>
<keyword evidence="4 5" id="KW-0175">Coiled coil</keyword>
<dbReference type="GO" id="GO:0005814">
    <property type="term" value="C:centriole"/>
    <property type="evidence" value="ECO:0007669"/>
    <property type="project" value="TreeGrafter"/>
</dbReference>